<keyword evidence="1" id="KW-0285">Flavoprotein</keyword>
<dbReference type="PANTHER" id="PTHR42659">
    <property type="entry name" value="XANTHINE DEHYDROGENASE SUBUNIT C-RELATED"/>
    <property type="match status" value="1"/>
</dbReference>
<dbReference type="InterPro" id="IPR036318">
    <property type="entry name" value="FAD-bd_PCMH-like_sf"/>
</dbReference>
<keyword evidence="2" id="KW-0274">FAD</keyword>
<dbReference type="SUPFAM" id="SSF55447">
    <property type="entry name" value="CO dehydrogenase flavoprotein C-terminal domain-like"/>
    <property type="match status" value="1"/>
</dbReference>
<keyword evidence="3" id="KW-0560">Oxidoreductase</keyword>
<dbReference type="EMBL" id="DSFE01000051">
    <property type="protein sequence ID" value="HEU97696.1"/>
    <property type="molecule type" value="Genomic_DNA"/>
</dbReference>
<dbReference type="Pfam" id="PF00941">
    <property type="entry name" value="FAD_binding_5"/>
    <property type="match status" value="1"/>
</dbReference>
<accession>A0A7C2URG6</accession>
<evidence type="ECO:0000256" key="2">
    <source>
        <dbReference type="ARBA" id="ARBA00022827"/>
    </source>
</evidence>
<dbReference type="PROSITE" id="PS51387">
    <property type="entry name" value="FAD_PCMH"/>
    <property type="match status" value="1"/>
</dbReference>
<dbReference type="InterPro" id="IPR051312">
    <property type="entry name" value="Diverse_Substr_Oxidored"/>
</dbReference>
<evidence type="ECO:0000256" key="3">
    <source>
        <dbReference type="ARBA" id="ARBA00023002"/>
    </source>
</evidence>
<evidence type="ECO:0000313" key="5">
    <source>
        <dbReference type="EMBL" id="HEU97696.1"/>
    </source>
</evidence>
<protein>
    <submittedName>
        <fullName evidence="5">Xanthine dehydrogenase family protein subunit M</fullName>
    </submittedName>
</protein>
<dbReference type="InterPro" id="IPR036683">
    <property type="entry name" value="CO_DH_flav_C_dom_sf"/>
</dbReference>
<feature type="domain" description="FAD-binding PCMH-type" evidence="4">
    <location>
        <begin position="3"/>
        <end position="177"/>
    </location>
</feature>
<dbReference type="Pfam" id="PF03450">
    <property type="entry name" value="CO_deh_flav_C"/>
    <property type="match status" value="1"/>
</dbReference>
<dbReference type="InterPro" id="IPR005107">
    <property type="entry name" value="CO_DH_flav_C"/>
</dbReference>
<dbReference type="PANTHER" id="PTHR42659:SF2">
    <property type="entry name" value="XANTHINE DEHYDROGENASE SUBUNIT C-RELATED"/>
    <property type="match status" value="1"/>
</dbReference>
<dbReference type="AlphaFoldDB" id="A0A7C2URG6"/>
<dbReference type="GO" id="GO:0016491">
    <property type="term" value="F:oxidoreductase activity"/>
    <property type="evidence" value="ECO:0007669"/>
    <property type="project" value="UniProtKB-KW"/>
</dbReference>
<dbReference type="Proteomes" id="UP000885664">
    <property type="component" value="Unassembled WGS sequence"/>
</dbReference>
<sequence>MYYRLPQFEYLRPNDLHQALETIREGDWKPLAGGTDLLLDMKNGRQSPKKIIDISRLSELRYVRTNDSRVLIGGGSRLQELLENVIVKEKLPLLSSAIYEMASWQIRNIATIAGNLCNASPAADSAPPLLVHGARVKLISSSGSRTVPLSEFFLGPRKTVLSNNELMGEIDVPLLEGYYYRYYKIGRRHAFTLSVVSMAIAVKIENGIFSDVRIAMGSVAPKPVRALNVEKELIGKEAKTVEITKAIDLVSEDISPISDVRASAEYRMKVTKFLLKESLQESLKYFWK</sequence>
<proteinExistence type="predicted"/>
<dbReference type="SUPFAM" id="SSF56176">
    <property type="entry name" value="FAD-binding/transporter-associated domain-like"/>
    <property type="match status" value="1"/>
</dbReference>
<dbReference type="Gene3D" id="3.30.390.50">
    <property type="entry name" value="CO dehydrogenase flavoprotein, C-terminal domain"/>
    <property type="match status" value="1"/>
</dbReference>
<dbReference type="InterPro" id="IPR016169">
    <property type="entry name" value="FAD-bd_PCMH_sub2"/>
</dbReference>
<dbReference type="InterPro" id="IPR016167">
    <property type="entry name" value="FAD-bd_PCMH_sub1"/>
</dbReference>
<organism evidence="5">
    <name type="scientific">Fervidicoccus fontis</name>
    <dbReference type="NCBI Taxonomy" id="683846"/>
    <lineage>
        <taxon>Archaea</taxon>
        <taxon>Thermoproteota</taxon>
        <taxon>Thermoprotei</taxon>
        <taxon>Fervidicoccales</taxon>
        <taxon>Fervidicoccaceae</taxon>
        <taxon>Fervidicoccus</taxon>
    </lineage>
</organism>
<name>A0A7C2URG6_9CREN</name>
<evidence type="ECO:0000256" key="1">
    <source>
        <dbReference type="ARBA" id="ARBA00022630"/>
    </source>
</evidence>
<comment type="caution">
    <text evidence="5">The sequence shown here is derived from an EMBL/GenBank/DDBJ whole genome shotgun (WGS) entry which is preliminary data.</text>
</comment>
<reference evidence="5" key="1">
    <citation type="journal article" date="2020" name="mSystems">
        <title>Genome- and Community-Level Interaction Insights into Carbon Utilization and Element Cycling Functions of Hydrothermarchaeota in Hydrothermal Sediment.</title>
        <authorList>
            <person name="Zhou Z."/>
            <person name="Liu Y."/>
            <person name="Xu W."/>
            <person name="Pan J."/>
            <person name="Luo Z.H."/>
            <person name="Li M."/>
        </authorList>
    </citation>
    <scope>NUCLEOTIDE SEQUENCE [LARGE SCALE GENOMIC DNA]</scope>
    <source>
        <strain evidence="5">SpSt-1259</strain>
    </source>
</reference>
<gene>
    <name evidence="5" type="ORF">ENO36_02425</name>
</gene>
<dbReference type="InterPro" id="IPR002346">
    <property type="entry name" value="Mopterin_DH_FAD-bd"/>
</dbReference>
<dbReference type="Gene3D" id="3.30.465.10">
    <property type="match status" value="1"/>
</dbReference>
<dbReference type="SMART" id="SM01092">
    <property type="entry name" value="CO_deh_flav_C"/>
    <property type="match status" value="1"/>
</dbReference>
<dbReference type="InterPro" id="IPR016166">
    <property type="entry name" value="FAD-bd_PCMH"/>
</dbReference>
<evidence type="ECO:0000259" key="4">
    <source>
        <dbReference type="PROSITE" id="PS51387"/>
    </source>
</evidence>
<dbReference type="Gene3D" id="3.30.43.10">
    <property type="entry name" value="Uridine Diphospho-n-acetylenolpyruvylglucosamine Reductase, domain 2"/>
    <property type="match status" value="1"/>
</dbReference>
<dbReference type="GO" id="GO:0071949">
    <property type="term" value="F:FAD binding"/>
    <property type="evidence" value="ECO:0007669"/>
    <property type="project" value="InterPro"/>
</dbReference>